<dbReference type="OrthoDB" id="9768329at2"/>
<evidence type="ECO:0000256" key="6">
    <source>
        <dbReference type="RuleBase" id="RU000320"/>
    </source>
</evidence>
<feature type="transmembrane region" description="Helical" evidence="7">
    <location>
        <begin position="214"/>
        <end position="235"/>
    </location>
</feature>
<protein>
    <submittedName>
        <fullName evidence="9">NADH-quinone oxidoreductase subunit M</fullName>
    </submittedName>
</protein>
<feature type="transmembrane region" description="Helical" evidence="7">
    <location>
        <begin position="337"/>
        <end position="358"/>
    </location>
</feature>
<evidence type="ECO:0000256" key="1">
    <source>
        <dbReference type="ARBA" id="ARBA00004127"/>
    </source>
</evidence>
<reference evidence="9 10" key="1">
    <citation type="submission" date="2018-04" db="EMBL/GenBank/DDBJ databases">
        <title>Bordetella sp. HZ20 isolated from seawater.</title>
        <authorList>
            <person name="Sun C."/>
        </authorList>
    </citation>
    <scope>NUCLEOTIDE SEQUENCE [LARGE SCALE GENOMIC DNA]</scope>
    <source>
        <strain evidence="9 10">HZ20</strain>
    </source>
</reference>
<dbReference type="GO" id="GO:0003954">
    <property type="term" value="F:NADH dehydrogenase activity"/>
    <property type="evidence" value="ECO:0007669"/>
    <property type="project" value="TreeGrafter"/>
</dbReference>
<proteinExistence type="inferred from homology"/>
<gene>
    <name evidence="9" type="ORF">DBV39_10500</name>
</gene>
<evidence type="ECO:0000256" key="3">
    <source>
        <dbReference type="ARBA" id="ARBA00022692"/>
    </source>
</evidence>
<dbReference type="GO" id="GO:0048039">
    <property type="term" value="F:ubiquinone binding"/>
    <property type="evidence" value="ECO:0007669"/>
    <property type="project" value="TreeGrafter"/>
</dbReference>
<keyword evidence="5 7" id="KW-0472">Membrane</keyword>
<feature type="transmembrane region" description="Helical" evidence="7">
    <location>
        <begin position="412"/>
        <end position="433"/>
    </location>
</feature>
<feature type="transmembrane region" description="Helical" evidence="7">
    <location>
        <begin position="459"/>
        <end position="476"/>
    </location>
</feature>
<dbReference type="GO" id="GO:0042773">
    <property type="term" value="P:ATP synthesis coupled electron transport"/>
    <property type="evidence" value="ECO:0007669"/>
    <property type="project" value="InterPro"/>
</dbReference>
<feature type="transmembrane region" description="Helical" evidence="7">
    <location>
        <begin position="175"/>
        <end position="194"/>
    </location>
</feature>
<sequence>MMAGEMASSSIPWLTLAIFVPIVFGLIVLAIGRDDNPGFTRWLALAGALISFAVTLPLYMGFDSSTASMQFVEKTLWIEAFPVFYHLGVDGISLWFVLLTAFVTVLVVMAGWEVITYRVAQYMAAFLIMSGLMVGVFAALDGLLFYIFFEATLIPMYIIIGVWGGPNRVYAAFKFFLYTLLGSLLTLVAFIYLWQASGTFEILAWHQLKIGYEAQVLIFLALLAAFAVKVPMWPVHTWLPDAHPEAPTGGSMVLAAIMLKLGAYGFLRFSLPIAPDASIGLSDLMITLSLIAVIYIGFVAMVQKDMKKLVAYSSIAHMGFVTLGFFIFNLVGLEGGIIQMVSHGFVSAAMFYCIGVLYDRMHTHVIADFGGVINRMPKFVTFFVLFSMANAGLPATSGFIGEFMVILGAVQFNFWIGMLAATALILGAAYSLWMVKRVAFGPVANEEVGKLQDINNREFLILGVMAIAVLFMGIYPKPFTDVMHVSVQALLDHVAISKL</sequence>
<dbReference type="GO" id="GO:0008137">
    <property type="term" value="F:NADH dehydrogenase (ubiquinone) activity"/>
    <property type="evidence" value="ECO:0007669"/>
    <property type="project" value="InterPro"/>
</dbReference>
<dbReference type="GO" id="GO:0016020">
    <property type="term" value="C:membrane"/>
    <property type="evidence" value="ECO:0007669"/>
    <property type="project" value="UniProtKB-SubCell"/>
</dbReference>
<feature type="transmembrane region" description="Helical" evidence="7">
    <location>
        <begin position="309"/>
        <end position="331"/>
    </location>
</feature>
<feature type="domain" description="NADH:quinone oxidoreductase/Mrp antiporter transmembrane" evidence="8">
    <location>
        <begin position="141"/>
        <end position="422"/>
    </location>
</feature>
<evidence type="ECO:0000256" key="4">
    <source>
        <dbReference type="ARBA" id="ARBA00022989"/>
    </source>
</evidence>
<evidence type="ECO:0000259" key="8">
    <source>
        <dbReference type="Pfam" id="PF00361"/>
    </source>
</evidence>
<feature type="transmembrane region" description="Helical" evidence="7">
    <location>
        <begin position="247"/>
        <end position="267"/>
    </location>
</feature>
<dbReference type="PANTHER" id="PTHR43507:SF1">
    <property type="entry name" value="NADH-UBIQUINONE OXIDOREDUCTASE CHAIN 4"/>
    <property type="match status" value="1"/>
</dbReference>
<dbReference type="InterPro" id="IPR001750">
    <property type="entry name" value="ND/Mrp_TM"/>
</dbReference>
<dbReference type="Proteomes" id="UP000244571">
    <property type="component" value="Chromosome"/>
</dbReference>
<dbReference type="InterPro" id="IPR010227">
    <property type="entry name" value="NADH_Q_OxRdtase_chainM/4"/>
</dbReference>
<accession>A0A2R4XJQ7</accession>
<feature type="transmembrane region" description="Helical" evidence="7">
    <location>
        <begin position="43"/>
        <end position="62"/>
    </location>
</feature>
<feature type="transmembrane region" description="Helical" evidence="7">
    <location>
        <begin position="12"/>
        <end position="31"/>
    </location>
</feature>
<evidence type="ECO:0000313" key="10">
    <source>
        <dbReference type="Proteomes" id="UP000244571"/>
    </source>
</evidence>
<dbReference type="InterPro" id="IPR003918">
    <property type="entry name" value="NADH_UbQ_OxRdtase"/>
</dbReference>
<feature type="transmembrane region" description="Helical" evidence="7">
    <location>
        <begin position="279"/>
        <end position="302"/>
    </location>
</feature>
<dbReference type="PANTHER" id="PTHR43507">
    <property type="entry name" value="NADH-UBIQUINONE OXIDOREDUCTASE CHAIN 4"/>
    <property type="match status" value="1"/>
</dbReference>
<feature type="transmembrane region" description="Helical" evidence="7">
    <location>
        <begin position="119"/>
        <end position="137"/>
    </location>
</feature>
<feature type="transmembrane region" description="Helical" evidence="7">
    <location>
        <begin position="379"/>
        <end position="400"/>
    </location>
</feature>
<keyword evidence="10" id="KW-1185">Reference proteome</keyword>
<dbReference type="NCBIfam" id="TIGR01972">
    <property type="entry name" value="NDH_I_M"/>
    <property type="match status" value="1"/>
</dbReference>
<keyword evidence="4 7" id="KW-1133">Transmembrane helix</keyword>
<dbReference type="KEGG" id="boz:DBV39_10500"/>
<dbReference type="GO" id="GO:0012505">
    <property type="term" value="C:endomembrane system"/>
    <property type="evidence" value="ECO:0007669"/>
    <property type="project" value="UniProtKB-SubCell"/>
</dbReference>
<keyword evidence="3 6" id="KW-0812">Transmembrane</keyword>
<dbReference type="NCBIfam" id="NF004499">
    <property type="entry name" value="PRK05846.1-3"/>
    <property type="match status" value="1"/>
</dbReference>
<comment type="similarity">
    <text evidence="2">Belongs to the complex I subunit 4 family.</text>
</comment>
<dbReference type="EMBL" id="CP028901">
    <property type="protein sequence ID" value="AWB34072.1"/>
    <property type="molecule type" value="Genomic_DNA"/>
</dbReference>
<dbReference type="AlphaFoldDB" id="A0A2R4XJQ7"/>
<dbReference type="PRINTS" id="PR01437">
    <property type="entry name" value="NUOXDRDTASE4"/>
</dbReference>
<dbReference type="NCBIfam" id="NF004501">
    <property type="entry name" value="PRK05846.1-5"/>
    <property type="match status" value="1"/>
</dbReference>
<organism evidence="9 10">
    <name type="scientific">Orrella marina</name>
    <dbReference type="NCBI Taxonomy" id="2163011"/>
    <lineage>
        <taxon>Bacteria</taxon>
        <taxon>Pseudomonadati</taxon>
        <taxon>Pseudomonadota</taxon>
        <taxon>Betaproteobacteria</taxon>
        <taxon>Burkholderiales</taxon>
        <taxon>Alcaligenaceae</taxon>
        <taxon>Orrella</taxon>
    </lineage>
</organism>
<feature type="transmembrane region" description="Helical" evidence="7">
    <location>
        <begin position="92"/>
        <end position="112"/>
    </location>
</feature>
<dbReference type="Pfam" id="PF00361">
    <property type="entry name" value="Proton_antipo_M"/>
    <property type="match status" value="1"/>
</dbReference>
<evidence type="ECO:0000313" key="9">
    <source>
        <dbReference type="EMBL" id="AWB34072.1"/>
    </source>
</evidence>
<evidence type="ECO:0000256" key="2">
    <source>
        <dbReference type="ARBA" id="ARBA00009025"/>
    </source>
</evidence>
<evidence type="ECO:0000256" key="7">
    <source>
        <dbReference type="SAM" id="Phobius"/>
    </source>
</evidence>
<evidence type="ECO:0000256" key="5">
    <source>
        <dbReference type="ARBA" id="ARBA00023136"/>
    </source>
</evidence>
<dbReference type="GO" id="GO:0015990">
    <property type="term" value="P:electron transport coupled proton transport"/>
    <property type="evidence" value="ECO:0007669"/>
    <property type="project" value="TreeGrafter"/>
</dbReference>
<comment type="subcellular location">
    <subcellularLocation>
        <location evidence="1">Endomembrane system</location>
        <topology evidence="1">Multi-pass membrane protein</topology>
    </subcellularLocation>
    <subcellularLocation>
        <location evidence="6">Membrane</location>
        <topology evidence="6">Multi-pass membrane protein</topology>
    </subcellularLocation>
</comment>
<name>A0A2R4XJQ7_9BURK</name>
<feature type="transmembrane region" description="Helical" evidence="7">
    <location>
        <begin position="143"/>
        <end position="163"/>
    </location>
</feature>